<evidence type="ECO:0000256" key="2">
    <source>
        <dbReference type="PIRSR" id="PIRSR610708-1"/>
    </source>
</evidence>
<proteinExistence type="inferred from homology"/>
<comment type="similarity">
    <text evidence="1">Belongs to the 5'(3')-deoxyribonucleotidase family.</text>
</comment>
<feature type="active site" description="Proton donor" evidence="2">
    <location>
        <position position="212"/>
    </location>
</feature>
<comment type="caution">
    <text evidence="4">The sequence shown here is derived from an EMBL/GenBank/DDBJ whole genome shotgun (WGS) entry which is preliminary data.</text>
</comment>
<evidence type="ECO:0000256" key="3">
    <source>
        <dbReference type="SAM" id="Phobius"/>
    </source>
</evidence>
<feature type="active site" description="Nucleophile" evidence="2">
    <location>
        <position position="210"/>
    </location>
</feature>
<feature type="transmembrane region" description="Helical" evidence="3">
    <location>
        <begin position="117"/>
        <end position="136"/>
    </location>
</feature>
<feature type="transmembrane region" description="Helical" evidence="3">
    <location>
        <begin position="178"/>
        <end position="196"/>
    </location>
</feature>
<dbReference type="Gene3D" id="3.40.50.1000">
    <property type="entry name" value="HAD superfamily/HAD-like"/>
    <property type="match status" value="1"/>
</dbReference>
<evidence type="ECO:0000256" key="1">
    <source>
        <dbReference type="ARBA" id="ARBA00009589"/>
    </source>
</evidence>
<evidence type="ECO:0000313" key="5">
    <source>
        <dbReference type="Proteomes" id="UP001155241"/>
    </source>
</evidence>
<dbReference type="InterPro" id="IPR010708">
    <property type="entry name" value="5'(3')-deoxyribonucleotidase"/>
</dbReference>
<dbReference type="GO" id="GO:0008253">
    <property type="term" value="F:5'-nucleotidase activity"/>
    <property type="evidence" value="ECO:0007669"/>
    <property type="project" value="InterPro"/>
</dbReference>
<dbReference type="InterPro" id="IPR023214">
    <property type="entry name" value="HAD_sf"/>
</dbReference>
<organism evidence="4 5">
    <name type="scientific">Aeoliella straminimaris</name>
    <dbReference type="NCBI Taxonomy" id="2954799"/>
    <lineage>
        <taxon>Bacteria</taxon>
        <taxon>Pseudomonadati</taxon>
        <taxon>Planctomycetota</taxon>
        <taxon>Planctomycetia</taxon>
        <taxon>Pirellulales</taxon>
        <taxon>Lacipirellulaceae</taxon>
        <taxon>Aeoliella</taxon>
    </lineage>
</organism>
<feature type="transmembrane region" description="Helical" evidence="3">
    <location>
        <begin position="86"/>
        <end position="105"/>
    </location>
</feature>
<dbReference type="InterPro" id="IPR036412">
    <property type="entry name" value="HAD-like_sf"/>
</dbReference>
<protein>
    <submittedName>
        <fullName evidence="4">Uncharacterized protein</fullName>
    </submittedName>
</protein>
<dbReference type="Proteomes" id="UP001155241">
    <property type="component" value="Unassembled WGS sequence"/>
</dbReference>
<dbReference type="PANTHER" id="PTHR35134">
    <property type="entry name" value="NUCLEOTIDASE YQFW-RELATED"/>
    <property type="match status" value="1"/>
</dbReference>
<feature type="transmembrane region" description="Helical" evidence="3">
    <location>
        <begin position="148"/>
        <end position="166"/>
    </location>
</feature>
<name>A0A9X2FGQ7_9BACT</name>
<dbReference type="AlphaFoldDB" id="A0A9X2FGQ7"/>
<reference evidence="4" key="1">
    <citation type="submission" date="2022-06" db="EMBL/GenBank/DDBJ databases">
        <title>Aeoliella straminimaris, a novel planctomycete from sediments.</title>
        <authorList>
            <person name="Vitorino I.R."/>
            <person name="Lage O.M."/>
        </authorList>
    </citation>
    <scope>NUCLEOTIDE SEQUENCE</scope>
    <source>
        <strain evidence="4">ICT_H6.2</strain>
    </source>
</reference>
<evidence type="ECO:0000313" key="4">
    <source>
        <dbReference type="EMBL" id="MCO6046159.1"/>
    </source>
</evidence>
<dbReference type="EMBL" id="JAMXLR010000067">
    <property type="protein sequence ID" value="MCO6046159.1"/>
    <property type="molecule type" value="Genomic_DNA"/>
</dbReference>
<dbReference type="SUPFAM" id="SSF56784">
    <property type="entry name" value="HAD-like"/>
    <property type="match status" value="1"/>
</dbReference>
<sequence>MTSTRNISEEQSKRIFWVVQTVFSLLLARSLVEYKDCILAPFSEQYYLTTLGLALVYLTALWSWIDYSFSTIVAPYDFGRGKFERVRFLVDLLIVMAYAFLLFSLDQLQADKEANLFDLFLCLSVVFLLYLVSGLLRILKYGRRASRIWIIIGYGVAFFLLAIVYQRFYADSPNRERLNVVFIVIAIGITIGYRLTRMWATHRPKWLAIDVDGVLANQIQNLLPIIKDKHDVELAHEDVKEWDLKVGDTDIAEIIRAEQQHKKYVQTMPVIAQASASVNALISKYKVVIVTARAPVSDSWTKRWLQDNDIPFDDYVNIKEGSKQNIDIDAWILIDDYLGNVEQYLDRSDGKAILFSQPWNQDRAHLQNYVDERRLFVASDWNQVRSLIAEIEKSGG</sequence>
<keyword evidence="5" id="KW-1185">Reference proteome</keyword>
<accession>A0A9X2FGQ7</accession>
<keyword evidence="3" id="KW-0472">Membrane</keyword>
<dbReference type="Pfam" id="PF06941">
    <property type="entry name" value="NT5C"/>
    <property type="match status" value="1"/>
</dbReference>
<dbReference type="RefSeq" id="WP_252854274.1">
    <property type="nucleotide sequence ID" value="NZ_JAMXLR010000067.1"/>
</dbReference>
<dbReference type="InterPro" id="IPR052419">
    <property type="entry name" value="5_3-deoxyribonucleotidase-like"/>
</dbReference>
<keyword evidence="3" id="KW-1133">Transmembrane helix</keyword>
<keyword evidence="3" id="KW-0812">Transmembrane</keyword>
<gene>
    <name evidence="4" type="ORF">NG895_19845</name>
</gene>
<dbReference type="GO" id="GO:0009264">
    <property type="term" value="P:deoxyribonucleotide catabolic process"/>
    <property type="evidence" value="ECO:0007669"/>
    <property type="project" value="InterPro"/>
</dbReference>
<feature type="transmembrane region" description="Helical" evidence="3">
    <location>
        <begin position="46"/>
        <end position="65"/>
    </location>
</feature>
<dbReference type="PANTHER" id="PTHR35134:SF2">
    <property type="entry name" value="NUCLEOTIDASE YQFW-RELATED"/>
    <property type="match status" value="1"/>
</dbReference>